<keyword evidence="9" id="KW-0408">Iron</keyword>
<evidence type="ECO:0000256" key="4">
    <source>
        <dbReference type="ARBA" id="ARBA00022617"/>
    </source>
</evidence>
<dbReference type="CDD" id="cd03506">
    <property type="entry name" value="Delta6-FADS-like"/>
    <property type="match status" value="1"/>
</dbReference>
<evidence type="ECO:0000256" key="6">
    <source>
        <dbReference type="ARBA" id="ARBA00022723"/>
    </source>
</evidence>
<feature type="domain" description="Fatty acid desaturase" evidence="13">
    <location>
        <begin position="9"/>
        <end position="250"/>
    </location>
</feature>
<keyword evidence="15" id="KW-1185">Reference proteome</keyword>
<organism evidence="14 15">
    <name type="scientific">Claviceps aff. purpurea</name>
    <dbReference type="NCBI Taxonomy" id="1967640"/>
    <lineage>
        <taxon>Eukaryota</taxon>
        <taxon>Fungi</taxon>
        <taxon>Dikarya</taxon>
        <taxon>Ascomycota</taxon>
        <taxon>Pezizomycotina</taxon>
        <taxon>Sordariomycetes</taxon>
        <taxon>Hypocreomycetidae</taxon>
        <taxon>Hypocreales</taxon>
        <taxon>Clavicipitaceae</taxon>
        <taxon>Claviceps</taxon>
    </lineage>
</organism>
<keyword evidence="6" id="KW-0479">Metal-binding</keyword>
<evidence type="ECO:0000256" key="7">
    <source>
        <dbReference type="ARBA" id="ARBA00022989"/>
    </source>
</evidence>
<dbReference type="GO" id="GO:0016020">
    <property type="term" value="C:membrane"/>
    <property type="evidence" value="ECO:0007669"/>
    <property type="project" value="UniProtKB-SubCell"/>
</dbReference>
<comment type="subcellular location">
    <subcellularLocation>
        <location evidence="1">Membrane</location>
        <topology evidence="1">Multi-pass membrane protein</topology>
    </subcellularLocation>
</comment>
<feature type="transmembrane region" description="Helical" evidence="12">
    <location>
        <begin position="123"/>
        <end position="143"/>
    </location>
</feature>
<evidence type="ECO:0000256" key="11">
    <source>
        <dbReference type="ARBA" id="ARBA00023136"/>
    </source>
</evidence>
<evidence type="ECO:0000313" key="15">
    <source>
        <dbReference type="Proteomes" id="UP000707071"/>
    </source>
</evidence>
<dbReference type="EMBL" id="SRRH01000692">
    <property type="protein sequence ID" value="KAG6285754.1"/>
    <property type="molecule type" value="Genomic_DNA"/>
</dbReference>
<evidence type="ECO:0000256" key="3">
    <source>
        <dbReference type="ARBA" id="ARBA00009295"/>
    </source>
</evidence>
<dbReference type="Pfam" id="PF00487">
    <property type="entry name" value="FA_desaturase"/>
    <property type="match status" value="1"/>
</dbReference>
<reference evidence="14 15" key="1">
    <citation type="journal article" date="2020" name="bioRxiv">
        <title>Whole genome comparisons of ergot fungi reveals the divergence and evolution of species within the genus Claviceps are the result of varying mechanisms driving genome evolution and host range expansion.</title>
        <authorList>
            <person name="Wyka S.A."/>
            <person name="Mondo S.J."/>
            <person name="Liu M."/>
            <person name="Dettman J."/>
            <person name="Nalam V."/>
            <person name="Broders K.D."/>
        </authorList>
    </citation>
    <scope>NUCLEOTIDE SEQUENCE [LARGE SCALE GENOMIC DNA]</scope>
    <source>
        <strain evidence="14 15">Clav52</strain>
    </source>
</reference>
<evidence type="ECO:0000256" key="12">
    <source>
        <dbReference type="SAM" id="Phobius"/>
    </source>
</evidence>
<dbReference type="InterPro" id="IPR005804">
    <property type="entry name" value="FA_desaturase_dom"/>
</dbReference>
<evidence type="ECO:0000259" key="13">
    <source>
        <dbReference type="Pfam" id="PF00487"/>
    </source>
</evidence>
<dbReference type="Proteomes" id="UP000707071">
    <property type="component" value="Unassembled WGS sequence"/>
</dbReference>
<feature type="transmembrane region" description="Helical" evidence="12">
    <location>
        <begin position="12"/>
        <end position="29"/>
    </location>
</feature>
<gene>
    <name evidence="14" type="ORF">E4U09_007090</name>
</gene>
<keyword evidence="7 12" id="KW-1133">Transmembrane helix</keyword>
<proteinExistence type="inferred from homology"/>
<dbReference type="AlphaFoldDB" id="A0A9P7TVS4"/>
<evidence type="ECO:0000256" key="10">
    <source>
        <dbReference type="ARBA" id="ARBA00023098"/>
    </source>
</evidence>
<evidence type="ECO:0000313" key="14">
    <source>
        <dbReference type="EMBL" id="KAG6285754.1"/>
    </source>
</evidence>
<dbReference type="InterPro" id="IPR012171">
    <property type="entry name" value="Fatty_acid_desaturase"/>
</dbReference>
<protein>
    <recommendedName>
        <fullName evidence="13">Fatty acid desaturase domain-containing protein</fullName>
    </recommendedName>
</protein>
<dbReference type="PANTHER" id="PTHR19353">
    <property type="entry name" value="FATTY ACID DESATURASE 2"/>
    <property type="match status" value="1"/>
</dbReference>
<keyword evidence="4" id="KW-0349">Heme</keyword>
<comment type="pathway">
    <text evidence="2">Lipid metabolism.</text>
</comment>
<dbReference type="GO" id="GO:0016717">
    <property type="term" value="F:oxidoreductase activity, acting on paired donors, with oxidation of a pair of donors resulting in the reduction of molecular oxygen to two molecules of water"/>
    <property type="evidence" value="ECO:0007669"/>
    <property type="project" value="TreeGrafter"/>
</dbReference>
<comment type="similarity">
    <text evidence="3">Belongs to the fatty acid desaturase type 1 family.</text>
</comment>
<keyword evidence="11 12" id="KW-0472">Membrane</keyword>
<keyword evidence="8" id="KW-0560">Oxidoreductase</keyword>
<dbReference type="PANTHER" id="PTHR19353:SF30">
    <property type="entry name" value="DELTA 8-(E)-SPHINGOLIPID DESATURASE"/>
    <property type="match status" value="1"/>
</dbReference>
<comment type="caution">
    <text evidence="14">The sequence shown here is derived from an EMBL/GenBank/DDBJ whole genome shotgun (WGS) entry which is preliminary data.</text>
</comment>
<evidence type="ECO:0000256" key="8">
    <source>
        <dbReference type="ARBA" id="ARBA00023002"/>
    </source>
</evidence>
<evidence type="ECO:0000256" key="2">
    <source>
        <dbReference type="ARBA" id="ARBA00005189"/>
    </source>
</evidence>
<evidence type="ECO:0000256" key="5">
    <source>
        <dbReference type="ARBA" id="ARBA00022692"/>
    </source>
</evidence>
<dbReference type="GO" id="GO:0006629">
    <property type="term" value="P:lipid metabolic process"/>
    <property type="evidence" value="ECO:0007669"/>
    <property type="project" value="UniProtKB-KW"/>
</dbReference>
<dbReference type="GO" id="GO:0046872">
    <property type="term" value="F:metal ion binding"/>
    <property type="evidence" value="ECO:0007669"/>
    <property type="project" value="UniProtKB-KW"/>
</dbReference>
<keyword evidence="10" id="KW-0443">Lipid metabolism</keyword>
<keyword evidence="5 12" id="KW-0812">Transmembrane</keyword>
<sequence length="285" mass="32906">MGITHDYQFDTVIGILVANFIGGLSLGWWKRNHNVHHIVTNAPEHDSDIEHMPLFAVSHRLLGNLRSSYYDRIMKFDVVAKTMLKIQPWTYYPLLALGRFNLYRLSWDYLIARRGPRQGPGAWHWYLEIAGQIFFWLWFGYGILYSTLPDHRARFMFVVVSHLTSSPLHVQIVLSHFAMSTSNLGPQESFAQRMLRTTMDVDCPPWLDFIHGGLQFQAIHHLFPRVPRHNLRKAQRMVISFCKDTGIPYALYGFADGNHAVVGRLAEVSRQASILAKCQQTISNR</sequence>
<evidence type="ECO:0000256" key="9">
    <source>
        <dbReference type="ARBA" id="ARBA00023004"/>
    </source>
</evidence>
<evidence type="ECO:0000256" key="1">
    <source>
        <dbReference type="ARBA" id="ARBA00004141"/>
    </source>
</evidence>
<name>A0A9P7TVS4_9HYPO</name>
<accession>A0A9P7TVS4</accession>